<organism evidence="1">
    <name type="scientific">Psilocybe cubensis</name>
    <name type="common">Psychedelic mushroom</name>
    <name type="synonym">Stropharia cubensis</name>
    <dbReference type="NCBI Taxonomy" id="181762"/>
    <lineage>
        <taxon>Eukaryota</taxon>
        <taxon>Fungi</taxon>
        <taxon>Dikarya</taxon>
        <taxon>Basidiomycota</taxon>
        <taxon>Agaricomycotina</taxon>
        <taxon>Agaricomycetes</taxon>
        <taxon>Agaricomycetidae</taxon>
        <taxon>Agaricales</taxon>
        <taxon>Agaricineae</taxon>
        <taxon>Strophariaceae</taxon>
        <taxon>Psilocybe</taxon>
    </lineage>
</organism>
<sequence>MSTPGTVGNTRKLNFMSNQLSKDVTLVFMFEPLTKGKLFSDIFPVCWKVMKFRAGSIDNGLAMYTADTGFLIPQVDSGNIVFSSSARRCQSGQVCELVTEDGDNFLKAPVKAENADNIVQCKVKTDFPATLGFGIFDKSGTRMEPIFTWTDIPKGDTLSLALTPKLKIYAVTDIKVNQVLKGEVQSPKLFEENLIELPPLSKWEVYIEENTNAVRIRSATSS</sequence>
<gene>
    <name evidence="1" type="ORF">JR316_007286</name>
</gene>
<comment type="caution">
    <text evidence="1">The sequence shown here is derived from an EMBL/GenBank/DDBJ whole genome shotgun (WGS) entry which is preliminary data.</text>
</comment>
<dbReference type="AlphaFoldDB" id="A0A8H7XWT6"/>
<reference evidence="1" key="1">
    <citation type="submission" date="2021-02" db="EMBL/GenBank/DDBJ databases">
        <title>Psilocybe cubensis genome.</title>
        <authorList>
            <person name="Mckernan K.J."/>
            <person name="Crawford S."/>
            <person name="Trippe A."/>
            <person name="Kane L.T."/>
            <person name="Mclaughlin S."/>
        </authorList>
    </citation>
    <scope>NUCLEOTIDE SEQUENCE [LARGE SCALE GENOMIC DNA]</scope>
    <source>
        <strain evidence="1">MGC-MH-2018</strain>
    </source>
</reference>
<proteinExistence type="predicted"/>
<dbReference type="OrthoDB" id="3165318at2759"/>
<name>A0A8H7XWT6_PSICU</name>
<dbReference type="EMBL" id="JAFIQS010000007">
    <property type="protein sequence ID" value="KAG5166949.1"/>
    <property type="molecule type" value="Genomic_DNA"/>
</dbReference>
<evidence type="ECO:0000313" key="1">
    <source>
        <dbReference type="EMBL" id="KAG5166949.1"/>
    </source>
</evidence>
<protein>
    <submittedName>
        <fullName evidence="1">Uncharacterized protein</fullName>
    </submittedName>
</protein>
<accession>A0A8H7XWT6</accession>